<keyword evidence="7" id="KW-1133">Transmembrane helix</keyword>
<dbReference type="GO" id="GO:0060320">
    <property type="term" value="P:rejection of self pollen"/>
    <property type="evidence" value="ECO:0007669"/>
    <property type="project" value="UniProtKB-KW"/>
</dbReference>
<evidence type="ECO:0000313" key="9">
    <source>
        <dbReference type="Proteomes" id="UP001457282"/>
    </source>
</evidence>
<evidence type="ECO:0000313" key="8">
    <source>
        <dbReference type="EMBL" id="KAK9931431.1"/>
    </source>
</evidence>
<comment type="caution">
    <text evidence="8">The sequence shown here is derived from an EMBL/GenBank/DDBJ whole genome shotgun (WGS) entry which is preliminary data.</text>
</comment>
<comment type="subcellular location">
    <subcellularLocation>
        <location evidence="1 6">Secreted</location>
    </subcellularLocation>
</comment>
<protein>
    <recommendedName>
        <fullName evidence="6">S-protein homolog</fullName>
    </recommendedName>
</protein>
<name>A0AAW1X528_RUBAR</name>
<dbReference type="Pfam" id="PF05938">
    <property type="entry name" value="Self-incomp_S1"/>
    <property type="match status" value="1"/>
</dbReference>
<keyword evidence="7" id="KW-0472">Membrane</keyword>
<evidence type="ECO:0000256" key="1">
    <source>
        <dbReference type="ARBA" id="ARBA00004613"/>
    </source>
</evidence>
<proteinExistence type="inferred from homology"/>
<evidence type="ECO:0000256" key="5">
    <source>
        <dbReference type="ARBA" id="ARBA00022729"/>
    </source>
</evidence>
<evidence type="ECO:0000256" key="7">
    <source>
        <dbReference type="SAM" id="Phobius"/>
    </source>
</evidence>
<dbReference type="InterPro" id="IPR010264">
    <property type="entry name" value="Self-incomp_S1"/>
</dbReference>
<keyword evidence="9" id="KW-1185">Reference proteome</keyword>
<dbReference type="Proteomes" id="UP001457282">
    <property type="component" value="Unassembled WGS sequence"/>
</dbReference>
<evidence type="ECO:0000256" key="4">
    <source>
        <dbReference type="ARBA" id="ARBA00022525"/>
    </source>
</evidence>
<keyword evidence="4 6" id="KW-0964">Secreted</keyword>
<sequence>MEVASFIEKAVVLMLLLFFTMTMFGEGIEFRKRRYVKITNNLDGNFAITLHCRSKDDDLGVQHLGRNGSFEFNFIPSLFPRITLFFCSFQWGKDFHHFDVYNDVRDDDVCGNCWWSVREYGHICRFNFNTKQYDECFPWNNNAIN</sequence>
<dbReference type="GO" id="GO:0005576">
    <property type="term" value="C:extracellular region"/>
    <property type="evidence" value="ECO:0007669"/>
    <property type="project" value="UniProtKB-SubCell"/>
</dbReference>
<keyword evidence="7" id="KW-0812">Transmembrane</keyword>
<organism evidence="8 9">
    <name type="scientific">Rubus argutus</name>
    <name type="common">Southern blackberry</name>
    <dbReference type="NCBI Taxonomy" id="59490"/>
    <lineage>
        <taxon>Eukaryota</taxon>
        <taxon>Viridiplantae</taxon>
        <taxon>Streptophyta</taxon>
        <taxon>Embryophyta</taxon>
        <taxon>Tracheophyta</taxon>
        <taxon>Spermatophyta</taxon>
        <taxon>Magnoliopsida</taxon>
        <taxon>eudicotyledons</taxon>
        <taxon>Gunneridae</taxon>
        <taxon>Pentapetalae</taxon>
        <taxon>rosids</taxon>
        <taxon>fabids</taxon>
        <taxon>Rosales</taxon>
        <taxon>Rosaceae</taxon>
        <taxon>Rosoideae</taxon>
        <taxon>Rosoideae incertae sedis</taxon>
        <taxon>Rubus</taxon>
    </lineage>
</organism>
<reference evidence="8 9" key="1">
    <citation type="journal article" date="2023" name="G3 (Bethesda)">
        <title>A chromosome-length genome assembly and annotation of blackberry (Rubus argutus, cv. 'Hillquist').</title>
        <authorList>
            <person name="Bruna T."/>
            <person name="Aryal R."/>
            <person name="Dudchenko O."/>
            <person name="Sargent D.J."/>
            <person name="Mead D."/>
            <person name="Buti M."/>
            <person name="Cavallini A."/>
            <person name="Hytonen T."/>
            <person name="Andres J."/>
            <person name="Pham M."/>
            <person name="Weisz D."/>
            <person name="Mascagni F."/>
            <person name="Usai G."/>
            <person name="Natali L."/>
            <person name="Bassil N."/>
            <person name="Fernandez G.E."/>
            <person name="Lomsadze A."/>
            <person name="Armour M."/>
            <person name="Olukolu B."/>
            <person name="Poorten T."/>
            <person name="Britton C."/>
            <person name="Davik J."/>
            <person name="Ashrafi H."/>
            <person name="Aiden E.L."/>
            <person name="Borodovsky M."/>
            <person name="Worthington M."/>
        </authorList>
    </citation>
    <scope>NUCLEOTIDE SEQUENCE [LARGE SCALE GENOMIC DNA]</scope>
    <source>
        <strain evidence="8">PI 553951</strain>
    </source>
</reference>
<dbReference type="PANTHER" id="PTHR31232:SF149">
    <property type="entry name" value="S-PROTEIN HOMOLOG"/>
    <property type="match status" value="1"/>
</dbReference>
<dbReference type="AlphaFoldDB" id="A0AAW1X528"/>
<keyword evidence="5" id="KW-0732">Signal</keyword>
<evidence type="ECO:0000256" key="2">
    <source>
        <dbReference type="ARBA" id="ARBA00005581"/>
    </source>
</evidence>
<comment type="similarity">
    <text evidence="2 6">Belongs to the plant self-incompatibility (S1) protein family.</text>
</comment>
<gene>
    <name evidence="8" type="ORF">M0R45_018706</name>
</gene>
<evidence type="ECO:0000256" key="3">
    <source>
        <dbReference type="ARBA" id="ARBA00022471"/>
    </source>
</evidence>
<keyword evidence="3 6" id="KW-0713">Self-incompatibility</keyword>
<accession>A0AAW1X528</accession>
<feature type="transmembrane region" description="Helical" evidence="7">
    <location>
        <begin position="6"/>
        <end position="24"/>
    </location>
</feature>
<dbReference type="PANTHER" id="PTHR31232">
    <property type="match status" value="1"/>
</dbReference>
<evidence type="ECO:0000256" key="6">
    <source>
        <dbReference type="RuleBase" id="RU367044"/>
    </source>
</evidence>
<dbReference type="EMBL" id="JBEDUW010000004">
    <property type="protein sequence ID" value="KAK9931431.1"/>
    <property type="molecule type" value="Genomic_DNA"/>
</dbReference>